<dbReference type="HOGENOM" id="CLU_2931524_0_0_10"/>
<gene>
    <name evidence="2" type="ORF">HMPREF9446_02063</name>
</gene>
<comment type="caution">
    <text evidence="2">The sequence shown here is derived from an EMBL/GenBank/DDBJ whole genome shotgun (WGS) entry which is preliminary data.</text>
</comment>
<organism evidence="2 3">
    <name type="scientific">Bacteroides fluxus YIT 12057</name>
    <dbReference type="NCBI Taxonomy" id="763034"/>
    <lineage>
        <taxon>Bacteria</taxon>
        <taxon>Pseudomonadati</taxon>
        <taxon>Bacteroidota</taxon>
        <taxon>Bacteroidia</taxon>
        <taxon>Bacteroidales</taxon>
        <taxon>Bacteroidaceae</taxon>
        <taxon>Bacteroides</taxon>
    </lineage>
</organism>
<dbReference type="EMBL" id="AFBN01000036">
    <property type="protein sequence ID" value="EGF56920.1"/>
    <property type="molecule type" value="Genomic_DNA"/>
</dbReference>
<proteinExistence type="predicted"/>
<evidence type="ECO:0000313" key="2">
    <source>
        <dbReference type="EMBL" id="EGF56920.1"/>
    </source>
</evidence>
<evidence type="ECO:0000313" key="3">
    <source>
        <dbReference type="Proteomes" id="UP000003416"/>
    </source>
</evidence>
<protein>
    <submittedName>
        <fullName evidence="2">Uncharacterized protein</fullName>
    </submittedName>
</protein>
<keyword evidence="1" id="KW-0472">Membrane</keyword>
<evidence type="ECO:0000256" key="1">
    <source>
        <dbReference type="SAM" id="Phobius"/>
    </source>
</evidence>
<keyword evidence="3" id="KW-1185">Reference proteome</keyword>
<name>F3PTJ5_9BACE</name>
<keyword evidence="1" id="KW-0812">Transmembrane</keyword>
<accession>F3PTJ5</accession>
<reference evidence="2 3" key="1">
    <citation type="submission" date="2011-02" db="EMBL/GenBank/DDBJ databases">
        <authorList>
            <person name="Weinstock G."/>
            <person name="Sodergren E."/>
            <person name="Clifton S."/>
            <person name="Fulton L."/>
            <person name="Fulton B."/>
            <person name="Courtney L."/>
            <person name="Fronick C."/>
            <person name="Harrison M."/>
            <person name="Strong C."/>
            <person name="Farmer C."/>
            <person name="Delahaunty K."/>
            <person name="Markovic C."/>
            <person name="Hall O."/>
            <person name="Minx P."/>
            <person name="Tomlinson C."/>
            <person name="Mitreva M."/>
            <person name="Hou S."/>
            <person name="Chen J."/>
            <person name="Wollam A."/>
            <person name="Pepin K.H."/>
            <person name="Johnson M."/>
            <person name="Bhonagiri V."/>
            <person name="Zhang X."/>
            <person name="Suruliraj S."/>
            <person name="Warren W."/>
            <person name="Chinwalla A."/>
            <person name="Mardis E.R."/>
            <person name="Wilson R.K."/>
        </authorList>
    </citation>
    <scope>NUCLEOTIDE SEQUENCE [LARGE SCALE GENOMIC DNA]</scope>
    <source>
        <strain evidence="2 3">YIT 12057</strain>
    </source>
</reference>
<dbReference type="Proteomes" id="UP000003416">
    <property type="component" value="Unassembled WGS sequence"/>
</dbReference>
<keyword evidence="1" id="KW-1133">Transmembrane helix</keyword>
<sequence>MIKQLAAASIKIFYFPIIIKVFYIKVSVVNHRNYVYKHGTTYKCVSSPYLGKFIQYNGQD</sequence>
<dbReference type="AlphaFoldDB" id="F3PTJ5"/>
<feature type="transmembrane region" description="Helical" evidence="1">
    <location>
        <begin position="6"/>
        <end position="24"/>
    </location>
</feature>